<dbReference type="InterPro" id="IPR037047">
    <property type="entry name" value="PITH_dom_sf"/>
</dbReference>
<dbReference type="SUPFAM" id="SSF88723">
    <property type="entry name" value="PIN domain-like"/>
    <property type="match status" value="1"/>
</dbReference>
<sequence length="1502" mass="174206">MVHFIYSYYMCDHSIGGHCCHSHKADNSPSFSLYWFIDTNNVECLNESVSGSGKLVFKPYEDRKDSTVYVESDVDQELLFNIPFTGNIKLMSIIISGADTEQHPSQVSLYKNKPFMTFEDLSAECEQSLELTVDPNGEVIYPLKISRFSNVQTLSLHFSANYGGDTTRIHYIGLRGDYTPAPRREAVITNYEVTPNVSDLKDNILQTQIQNISQLLSPLITEDELKYLEKLPRGPLSSKLSHQDTIVPNLLKNAEDEVLRLYYRQEYFRKAYNNTLKRMDTLANSLPSYALDYITTSGYHKDALNKEDEEQEEEEEDISLDSDYINFMMKTIQHRQNRDNIESNVYDIQSMLKAPPRKLNQSTDIQTIDSQIEMLEASLLHYYEFLSPCRDSPIWPVLPLKRTKIILLKIELFYLTIPIVIIIIIIMGVRGLTTYLQSDPRNFIEYQLHNTTVIIDGLNFLNFLYFDSGLYTQFNGEYLAFSGVIHRFINTLKRCNINPIFVLDGCHDHFKLNTQMKRNYQRMQTCRQLLNSIKYNQLSSTHSLYNVQLLPPLTIITFIQILNQLNIHYITCDSEADQNVMNLGIYLKCPIISNDSDFYITIPNHNHNDPMNNDNDNDNDGVSFLPLSLISFKPIINIIQCYSCQKYNQLCMYIKCQKFLINGPGLKNLSIYQRSLLASLLGNDYISSNQFINKLPISFNDKTILLHHHHHHTMTKQMKLKRRKLIILQLINWLLQFNDNTNNNLDKPIQCLLNKYPKLERNQLYHQLMYSIHTYHIHSNLFYLHFNKDLKLFQKIPTFMNKKNIKSDIDCSIGNNSNSSSSSSRCSSSSSRCSNTMMKSVIMQQQLSLLNVSCSSEYDKEIDENEILTTKEEEDDDDDDAQDDSQEEEEDDDDAQDDSRNTMMKSVTNRQQLSPLNSSCSSEYDSEIDENQILTIKEEQDDDHPNDHSNNNDDKADAEEEDDGGGGGVNELNEYNTNGSIHNNNNHNNLYKITTYWPAELLNSFRKYLILPIFLDSILSYGTICLCCIESLYHYSSIYSNTIYLRTLIYNLLLGIESNYTLRYPNQLIGLNQLNNNNNNNPLYYIIEYDRKNAFHIKKRKIFVEPIHLLSLCNTPTPTPPPPPPTTTPTPTNNNDNNNNNSNNNELNIKRDPRLIFLQQYLNLDYDFMESHNDWLISIVLINVLNYKSQSIPLYTTTDTTNTTTTTDTTTNIDDITQCPISLTFGALCICTYLLTIHSNHHLSSYKLLNKHYYKCANYFLKHIKSLINNKKIINKKQLNKLHIHYVHRYGQLQMIYITLYTLIHLLDTIVTINQKNQLKTCLNFLSIYFMFPSGYLFHNICHCISFIPSNGNGNNNNNNERYHYVRNVIIKELLNYNHYTNQYLNDAFNLFDQYLHMSNSNLFKNILNKSLKKFNFINHSKSLQADNVIKQDLLPIATTTTPSPPPPPATTTTNKPIQMKMKKIKKKYKSSKNNNKQCKQLSYAEIEEKVRKLMLENGLLD</sequence>
<dbReference type="Gene3D" id="2.60.120.470">
    <property type="entry name" value="PITH domain"/>
    <property type="match status" value="1"/>
</dbReference>
<protein>
    <submittedName>
        <fullName evidence="6">PITH domain-containing protein</fullName>
    </submittedName>
</protein>
<evidence type="ECO:0000256" key="1">
    <source>
        <dbReference type="ARBA" id="ARBA00007398"/>
    </source>
</evidence>
<dbReference type="STRING" id="6186.A0A183JXL5"/>
<feature type="compositionally biased region" description="Acidic residues" evidence="2">
    <location>
        <begin position="867"/>
        <end position="896"/>
    </location>
</feature>
<dbReference type="WBParaSite" id="SCUD_0000746201-mRNA-1">
    <property type="protein sequence ID" value="SCUD_0000746201-mRNA-1"/>
    <property type="gene ID" value="SCUD_0000746201"/>
</dbReference>
<dbReference type="InterPro" id="IPR010400">
    <property type="entry name" value="PITH_dom"/>
</dbReference>
<dbReference type="InterPro" id="IPR006085">
    <property type="entry name" value="XPG_DNA_repair_N"/>
</dbReference>
<dbReference type="PANTHER" id="PTHR15665">
    <property type="entry name" value="ASTEROID PROTEIN"/>
    <property type="match status" value="1"/>
</dbReference>
<name>A0A183JXL5_9TREM</name>
<organism evidence="6">
    <name type="scientific">Schistosoma curassoni</name>
    <dbReference type="NCBI Taxonomy" id="6186"/>
    <lineage>
        <taxon>Eukaryota</taxon>
        <taxon>Metazoa</taxon>
        <taxon>Spiralia</taxon>
        <taxon>Lophotrochozoa</taxon>
        <taxon>Platyhelminthes</taxon>
        <taxon>Trematoda</taxon>
        <taxon>Digenea</taxon>
        <taxon>Strigeidida</taxon>
        <taxon>Schistosomatoidea</taxon>
        <taxon>Schistosomatidae</taxon>
        <taxon>Schistosoma</taxon>
    </lineage>
</organism>
<dbReference type="InterPro" id="IPR029060">
    <property type="entry name" value="PIN-like_dom_sf"/>
</dbReference>
<proteinExistence type="inferred from homology"/>
<feature type="compositionally biased region" description="Pro residues" evidence="2">
    <location>
        <begin position="1117"/>
        <end position="1128"/>
    </location>
</feature>
<feature type="region of interest" description="Disordered" evidence="2">
    <location>
        <begin position="937"/>
        <end position="984"/>
    </location>
</feature>
<evidence type="ECO:0000313" key="5">
    <source>
        <dbReference type="Proteomes" id="UP000279833"/>
    </source>
</evidence>
<feature type="region of interest" description="Disordered" evidence="2">
    <location>
        <begin position="1114"/>
        <end position="1147"/>
    </location>
</feature>
<feature type="compositionally biased region" description="Basic and acidic residues" evidence="2">
    <location>
        <begin position="943"/>
        <end position="955"/>
    </location>
</feature>
<feature type="compositionally biased region" description="Polar residues" evidence="2">
    <location>
        <begin position="906"/>
        <end position="923"/>
    </location>
</feature>
<accession>A0A183JXL5</accession>
<evidence type="ECO:0000256" key="2">
    <source>
        <dbReference type="SAM" id="MobiDB-lite"/>
    </source>
</evidence>
<feature type="domain" description="PITH" evidence="3">
    <location>
        <begin position="22"/>
        <end position="194"/>
    </location>
</feature>
<feature type="region of interest" description="Disordered" evidence="2">
    <location>
        <begin position="867"/>
        <end position="900"/>
    </location>
</feature>
<dbReference type="Gene3D" id="3.40.50.1010">
    <property type="entry name" value="5'-nuclease"/>
    <property type="match status" value="1"/>
</dbReference>
<dbReference type="SUPFAM" id="SSF49785">
    <property type="entry name" value="Galactose-binding domain-like"/>
    <property type="match status" value="1"/>
</dbReference>
<gene>
    <name evidence="4" type="ORF">SCUD_LOCUS7462</name>
</gene>
<dbReference type="EMBL" id="UZAK01032354">
    <property type="protein sequence ID" value="VDP26338.1"/>
    <property type="molecule type" value="Genomic_DNA"/>
</dbReference>
<dbReference type="GO" id="GO:0004518">
    <property type="term" value="F:nuclease activity"/>
    <property type="evidence" value="ECO:0007669"/>
    <property type="project" value="InterPro"/>
</dbReference>
<dbReference type="Pfam" id="PF06201">
    <property type="entry name" value="PITH"/>
    <property type="match status" value="1"/>
</dbReference>
<dbReference type="PANTHER" id="PTHR15665:SF1">
    <property type="entry name" value="PROTEIN ASTEROID HOMOLOG 1"/>
    <property type="match status" value="1"/>
</dbReference>
<reference evidence="4 5" key="2">
    <citation type="submission" date="2018-11" db="EMBL/GenBank/DDBJ databases">
        <authorList>
            <consortium name="Pathogen Informatics"/>
        </authorList>
    </citation>
    <scope>NUCLEOTIDE SEQUENCE [LARGE SCALE GENOMIC DNA]</scope>
    <source>
        <strain evidence="4">Dakar</strain>
        <strain evidence="5">Dakar, Senegal</strain>
    </source>
</reference>
<feature type="compositionally biased region" description="Low complexity" evidence="2">
    <location>
        <begin position="1129"/>
        <end position="1145"/>
    </location>
</feature>
<dbReference type="PROSITE" id="PS51532">
    <property type="entry name" value="PITH"/>
    <property type="match status" value="1"/>
</dbReference>
<dbReference type="InterPro" id="IPR026832">
    <property type="entry name" value="Asteroid"/>
</dbReference>
<reference evidence="6" key="1">
    <citation type="submission" date="2016-06" db="UniProtKB">
        <authorList>
            <consortium name="WormBaseParasite"/>
        </authorList>
    </citation>
    <scope>IDENTIFICATION</scope>
</reference>
<feature type="region of interest" description="Disordered" evidence="2">
    <location>
        <begin position="906"/>
        <end position="925"/>
    </location>
</feature>
<dbReference type="Pfam" id="PF00752">
    <property type="entry name" value="XPG_N"/>
    <property type="match status" value="1"/>
</dbReference>
<evidence type="ECO:0000313" key="6">
    <source>
        <dbReference type="WBParaSite" id="SCUD_0000746201-mRNA-1"/>
    </source>
</evidence>
<feature type="region of interest" description="Disordered" evidence="2">
    <location>
        <begin position="810"/>
        <end position="831"/>
    </location>
</feature>
<evidence type="ECO:0000259" key="3">
    <source>
        <dbReference type="PROSITE" id="PS51532"/>
    </source>
</evidence>
<comment type="similarity">
    <text evidence="1">Belongs to the asteroid family.</text>
</comment>
<dbReference type="InterPro" id="IPR008979">
    <property type="entry name" value="Galactose-bd-like_sf"/>
</dbReference>
<dbReference type="Proteomes" id="UP000279833">
    <property type="component" value="Unassembled WGS sequence"/>
</dbReference>
<dbReference type="GO" id="GO:0005737">
    <property type="term" value="C:cytoplasm"/>
    <property type="evidence" value="ECO:0007669"/>
    <property type="project" value="UniProtKB-ARBA"/>
</dbReference>
<keyword evidence="5" id="KW-1185">Reference proteome</keyword>
<evidence type="ECO:0000313" key="4">
    <source>
        <dbReference type="EMBL" id="VDP26338.1"/>
    </source>
</evidence>
<feature type="compositionally biased region" description="Low complexity" evidence="2">
    <location>
        <begin position="815"/>
        <end position="831"/>
    </location>
</feature>